<accession>A0A1Q8CS66</accession>
<proteinExistence type="inferred from homology"/>
<dbReference type="Pfam" id="PF21036">
    <property type="entry name" value="EryCIII-like_N"/>
    <property type="match status" value="2"/>
</dbReference>
<protein>
    <submittedName>
        <fullName evidence="6">Uncharacterized protein</fullName>
    </submittedName>
</protein>
<dbReference type="PANTHER" id="PTHR48050:SF13">
    <property type="entry name" value="STEROL 3-BETA-GLUCOSYLTRANSFERASE UGT80A2"/>
    <property type="match status" value="1"/>
</dbReference>
<dbReference type="InterPro" id="IPR002213">
    <property type="entry name" value="UDP_glucos_trans"/>
</dbReference>
<dbReference type="STRING" id="1912961.BU204_12390"/>
<feature type="domain" description="Erythromycin biosynthesis protein CIII-like N-terminal" evidence="5">
    <location>
        <begin position="22"/>
        <end position="62"/>
    </location>
</feature>
<dbReference type="OrthoDB" id="5488434at2"/>
<dbReference type="InterPro" id="IPR048284">
    <property type="entry name" value="EryCIII-like_N"/>
</dbReference>
<keyword evidence="2" id="KW-0328">Glycosyltransferase</keyword>
<dbReference type="Proteomes" id="UP000185596">
    <property type="component" value="Unassembled WGS sequence"/>
</dbReference>
<gene>
    <name evidence="6" type="ORF">BU204_12390</name>
</gene>
<keyword evidence="3" id="KW-0808">Transferase</keyword>
<evidence type="ECO:0000313" key="6">
    <source>
        <dbReference type="EMBL" id="OLF17190.1"/>
    </source>
</evidence>
<name>A0A1Q8CS66_9PSEU</name>
<dbReference type="SUPFAM" id="SSF53756">
    <property type="entry name" value="UDP-Glycosyltransferase/glycogen phosphorylase"/>
    <property type="match status" value="1"/>
</dbReference>
<evidence type="ECO:0000256" key="3">
    <source>
        <dbReference type="ARBA" id="ARBA00022679"/>
    </source>
</evidence>
<evidence type="ECO:0000313" key="7">
    <source>
        <dbReference type="Proteomes" id="UP000185596"/>
    </source>
</evidence>
<dbReference type="AlphaFoldDB" id="A0A1Q8CS66"/>
<dbReference type="RefSeq" id="WP_075125789.1">
    <property type="nucleotide sequence ID" value="NZ_MSIE01000019.1"/>
</dbReference>
<dbReference type="InterPro" id="IPR010610">
    <property type="entry name" value="EryCIII-like_C"/>
</dbReference>
<evidence type="ECO:0000259" key="4">
    <source>
        <dbReference type="Pfam" id="PF06722"/>
    </source>
</evidence>
<comment type="caution">
    <text evidence="6">The sequence shown here is derived from an EMBL/GenBank/DDBJ whole genome shotgun (WGS) entry which is preliminary data.</text>
</comment>
<keyword evidence="7" id="KW-1185">Reference proteome</keyword>
<sequence>MRVLFGASSWPGHYFPMVPLAWALRAAGHDVRMLCSPSDVDAVSRAGLVPVPVLDSVDMMMFTRWFNVANFASGDWPYPEPPPRPDDGEPLDFATFDAAARWAETAEATTAQLGRSIEGAQRYARAWRPDLVVHDMVCYEAPLAAEAVDVPNVLHLWGPTGPSDALDTLGGDGGSEQFSSATAESTMTGLIGPELGARMFGRARTVIDPCPEAVAPKLALDRLPIRYIPYNGPGSVPTDLPERTGRPRLCVVWGRSSTVSFGPASNRLPQIIAAAEAVGAEVLLLATGQDVAAVGPLPDSVRPMVEVPLHLVLPECDAVVHSGGGGVTMTSLSCGTPQLSLPIAVNAAVLSRRFDRYGAGLTVPNYEADVESLTGALSRLLTEPAFTTAARALAGEAETMPSPAEVVAELVELAGMRAAQPVSA</sequence>
<dbReference type="PANTHER" id="PTHR48050">
    <property type="entry name" value="STEROL 3-BETA-GLUCOSYLTRANSFERASE"/>
    <property type="match status" value="1"/>
</dbReference>
<dbReference type="Pfam" id="PF06722">
    <property type="entry name" value="EryCIII-like_C"/>
    <property type="match status" value="1"/>
</dbReference>
<evidence type="ECO:0000256" key="1">
    <source>
        <dbReference type="ARBA" id="ARBA00006962"/>
    </source>
</evidence>
<dbReference type="GO" id="GO:0008194">
    <property type="term" value="F:UDP-glycosyltransferase activity"/>
    <property type="evidence" value="ECO:0007669"/>
    <property type="project" value="InterPro"/>
</dbReference>
<reference evidence="6 7" key="1">
    <citation type="submission" date="2016-12" db="EMBL/GenBank/DDBJ databases">
        <title>The draft genome sequence of Actinophytocola sp. 11-183.</title>
        <authorList>
            <person name="Wang W."/>
            <person name="Yuan L."/>
        </authorList>
    </citation>
    <scope>NUCLEOTIDE SEQUENCE [LARGE SCALE GENOMIC DNA]</scope>
    <source>
        <strain evidence="6 7">11-183</strain>
    </source>
</reference>
<dbReference type="InterPro" id="IPR050426">
    <property type="entry name" value="Glycosyltransferase_28"/>
</dbReference>
<evidence type="ECO:0000259" key="5">
    <source>
        <dbReference type="Pfam" id="PF21036"/>
    </source>
</evidence>
<organism evidence="6 7">
    <name type="scientific">Actinophytocola xanthii</name>
    <dbReference type="NCBI Taxonomy" id="1912961"/>
    <lineage>
        <taxon>Bacteria</taxon>
        <taxon>Bacillati</taxon>
        <taxon>Actinomycetota</taxon>
        <taxon>Actinomycetes</taxon>
        <taxon>Pseudonocardiales</taxon>
        <taxon>Pseudonocardiaceae</taxon>
    </lineage>
</organism>
<dbReference type="Gene3D" id="3.40.50.2000">
    <property type="entry name" value="Glycogen Phosphorylase B"/>
    <property type="match status" value="2"/>
</dbReference>
<comment type="similarity">
    <text evidence="1">Belongs to the glycosyltransferase 28 family.</text>
</comment>
<dbReference type="EMBL" id="MSIE01000019">
    <property type="protein sequence ID" value="OLF17190.1"/>
    <property type="molecule type" value="Genomic_DNA"/>
</dbReference>
<feature type="domain" description="Erythromycin biosynthesis protein CIII-like C-terminal" evidence="4">
    <location>
        <begin position="271"/>
        <end position="413"/>
    </location>
</feature>
<dbReference type="GO" id="GO:0017000">
    <property type="term" value="P:antibiotic biosynthetic process"/>
    <property type="evidence" value="ECO:0007669"/>
    <property type="project" value="UniProtKB-ARBA"/>
</dbReference>
<dbReference type="CDD" id="cd03784">
    <property type="entry name" value="GT1_Gtf-like"/>
    <property type="match status" value="1"/>
</dbReference>
<feature type="domain" description="Erythromycin biosynthesis protein CIII-like N-terminal" evidence="5">
    <location>
        <begin position="117"/>
        <end position="254"/>
    </location>
</feature>
<dbReference type="GO" id="GO:0016758">
    <property type="term" value="F:hexosyltransferase activity"/>
    <property type="evidence" value="ECO:0007669"/>
    <property type="project" value="UniProtKB-ARBA"/>
</dbReference>
<evidence type="ECO:0000256" key="2">
    <source>
        <dbReference type="ARBA" id="ARBA00022676"/>
    </source>
</evidence>